<dbReference type="SUPFAM" id="SSF53807">
    <property type="entry name" value="Helical backbone' metal receptor"/>
    <property type="match status" value="1"/>
</dbReference>
<evidence type="ECO:0000256" key="1">
    <source>
        <dbReference type="ARBA" id="ARBA00004196"/>
    </source>
</evidence>
<dbReference type="Pfam" id="PF01497">
    <property type="entry name" value="Peripla_BP_2"/>
    <property type="match status" value="1"/>
</dbReference>
<dbReference type="EMBL" id="JMIR01000005">
    <property type="protein sequence ID" value="KEO84217.1"/>
    <property type="molecule type" value="Genomic_DNA"/>
</dbReference>
<proteinExistence type="inferred from homology"/>
<dbReference type="InterPro" id="IPR051313">
    <property type="entry name" value="Bact_iron-sidero_bind"/>
</dbReference>
<comment type="caution">
    <text evidence="6">The sequence shown here is derived from an EMBL/GenBank/DDBJ whole genome shotgun (WGS) entry which is preliminary data.</text>
</comment>
<keyword evidence="7" id="KW-1185">Reference proteome</keyword>
<sequence length="312" mass="34148">MWMAGLLLMTTMMSGCGSQQKDSLTKPADPVSAAAPQEKIIHNMWGDVTIQGTPKKIVALDFSLTDALISLGIQPAGVAGTGQTQVPEYIQDKVQGYSYVGDRNEPNLDMIRHIKPDLIIADPDRSQNVKAQLQTIAPTLALNDTSYQEMLDNVTVLGDVLDCKERAEKVKLDLLSKINNTKAKIQDKPSVLVIGGFGEELTVWISNSFVGSLMKDLGLSYDMAAQKVDNLGGNDVSVLSLQQLADLDPDYIFFYGETLGYRDDPLFQNLSAVKNRHFLEVDRNLWSRGRGPIAASKIIDDALPLLTAQVSH</sequence>
<dbReference type="AlphaFoldDB" id="A0A074MEJ6"/>
<dbReference type="STRING" id="1157490.EL26_05475"/>
<name>A0A074MEJ6_9BACL</name>
<evidence type="ECO:0000313" key="6">
    <source>
        <dbReference type="EMBL" id="KEO84217.1"/>
    </source>
</evidence>
<protein>
    <recommendedName>
        <fullName evidence="5">Fe/B12 periplasmic-binding domain-containing protein</fullName>
    </recommendedName>
</protein>
<evidence type="ECO:0000256" key="3">
    <source>
        <dbReference type="ARBA" id="ARBA00022448"/>
    </source>
</evidence>
<accession>A0A074MEJ6</accession>
<dbReference type="eggNOG" id="COG4594">
    <property type="taxonomic scope" value="Bacteria"/>
</dbReference>
<dbReference type="PROSITE" id="PS50983">
    <property type="entry name" value="FE_B12_PBP"/>
    <property type="match status" value="1"/>
</dbReference>
<dbReference type="InterPro" id="IPR002491">
    <property type="entry name" value="ABC_transptr_periplasmic_BD"/>
</dbReference>
<evidence type="ECO:0000313" key="7">
    <source>
        <dbReference type="Proteomes" id="UP000027931"/>
    </source>
</evidence>
<dbReference type="GO" id="GO:0030288">
    <property type="term" value="C:outer membrane-bounded periplasmic space"/>
    <property type="evidence" value="ECO:0007669"/>
    <property type="project" value="TreeGrafter"/>
</dbReference>
<evidence type="ECO:0000256" key="4">
    <source>
        <dbReference type="ARBA" id="ARBA00022729"/>
    </source>
</evidence>
<gene>
    <name evidence="6" type="ORF">EL26_05475</name>
</gene>
<evidence type="ECO:0000259" key="5">
    <source>
        <dbReference type="PROSITE" id="PS50983"/>
    </source>
</evidence>
<comment type="similarity">
    <text evidence="2">Belongs to the bacterial solute-binding protein 8 family.</text>
</comment>
<dbReference type="Gene3D" id="3.40.50.1980">
    <property type="entry name" value="Nitrogenase molybdenum iron protein domain"/>
    <property type="match status" value="2"/>
</dbReference>
<dbReference type="PANTHER" id="PTHR30532">
    <property type="entry name" value="IRON III DICITRATE-BINDING PERIPLASMIC PROTEIN"/>
    <property type="match status" value="1"/>
</dbReference>
<reference evidence="6 7" key="1">
    <citation type="journal article" date="2013" name="Int. J. Syst. Evol. Microbiol.">
        <title>Tumebacillus flagellatus sp. nov., an alpha-amylase/pullulanase-producing bacterium isolated from cassava wastewater.</title>
        <authorList>
            <person name="Wang Q."/>
            <person name="Xie N."/>
            <person name="Qin Y."/>
            <person name="Shen N."/>
            <person name="Zhu J."/>
            <person name="Mi H."/>
            <person name="Huang R."/>
        </authorList>
    </citation>
    <scope>NUCLEOTIDE SEQUENCE [LARGE SCALE GENOMIC DNA]</scope>
    <source>
        <strain evidence="6 7">GST4</strain>
    </source>
</reference>
<dbReference type="CDD" id="cd01146">
    <property type="entry name" value="FhuD"/>
    <property type="match status" value="1"/>
</dbReference>
<keyword evidence="3" id="KW-0813">Transport</keyword>
<organism evidence="6 7">
    <name type="scientific">Tumebacillus flagellatus</name>
    <dbReference type="NCBI Taxonomy" id="1157490"/>
    <lineage>
        <taxon>Bacteria</taxon>
        <taxon>Bacillati</taxon>
        <taxon>Bacillota</taxon>
        <taxon>Bacilli</taxon>
        <taxon>Bacillales</taxon>
        <taxon>Alicyclobacillaceae</taxon>
        <taxon>Tumebacillus</taxon>
    </lineage>
</organism>
<evidence type="ECO:0000256" key="2">
    <source>
        <dbReference type="ARBA" id="ARBA00008814"/>
    </source>
</evidence>
<feature type="domain" description="Fe/B12 periplasmic-binding" evidence="5">
    <location>
        <begin position="56"/>
        <end position="310"/>
    </location>
</feature>
<dbReference type="GO" id="GO:1901678">
    <property type="term" value="P:iron coordination entity transport"/>
    <property type="evidence" value="ECO:0007669"/>
    <property type="project" value="UniProtKB-ARBA"/>
</dbReference>
<dbReference type="Proteomes" id="UP000027931">
    <property type="component" value="Unassembled WGS sequence"/>
</dbReference>
<comment type="subcellular location">
    <subcellularLocation>
        <location evidence="1">Cell envelope</location>
    </subcellularLocation>
</comment>
<keyword evidence="4" id="KW-0732">Signal</keyword>
<dbReference type="PANTHER" id="PTHR30532:SF1">
    <property type="entry name" value="IRON(3+)-HYDROXAMATE-BINDING PROTEIN FHUD"/>
    <property type="match status" value="1"/>
</dbReference>